<accession>A0AAW7JTS6</accession>
<gene>
    <name evidence="1" type="ORF">QVN81_10020</name>
    <name evidence="2" type="ORF">QVN84_04155</name>
</gene>
<evidence type="ECO:0000313" key="1">
    <source>
        <dbReference type="EMBL" id="MDN0023354.1"/>
    </source>
</evidence>
<keyword evidence="3" id="KW-1185">Reference proteome</keyword>
<dbReference type="InterPro" id="IPR029055">
    <property type="entry name" value="Ntn_hydrolases_N"/>
</dbReference>
<organism evidence="2 4">
    <name type="scientific">Leyella lascolaii</name>
    <dbReference type="NCBI Taxonomy" id="1776379"/>
    <lineage>
        <taxon>Bacteria</taxon>
        <taxon>Pseudomonadati</taxon>
        <taxon>Bacteroidota</taxon>
        <taxon>Bacteroidia</taxon>
        <taxon>Bacteroidales</taxon>
        <taxon>Prevotellaceae</taxon>
        <taxon>Leyella</taxon>
    </lineage>
</organism>
<dbReference type="Gene3D" id="3.60.20.10">
    <property type="entry name" value="Glutamine Phosphoribosylpyrophosphate, subunit 1, domain 1"/>
    <property type="match status" value="1"/>
</dbReference>
<reference evidence="2" key="1">
    <citation type="submission" date="2023-06" db="EMBL/GenBank/DDBJ databases">
        <authorList>
            <person name="Zeman M."/>
            <person name="Kubasova T."/>
            <person name="Jahodarova E."/>
            <person name="Nykrynova M."/>
            <person name="Rychlik I."/>
        </authorList>
    </citation>
    <scope>NUCLEOTIDE SEQUENCE</scope>
    <source>
        <strain evidence="2">ET15</strain>
        <strain evidence="1">ET37</strain>
    </source>
</reference>
<dbReference type="Proteomes" id="UP001168478">
    <property type="component" value="Unassembled WGS sequence"/>
</dbReference>
<sequence length="415" mass="47308">MTAIVGVLNKHAVAIAADSAVTMGNTHKVINSANKIFTLSKYHPVAVMTYNNAAFMGVPWDIIIKEYRKQLKDKSFPYLKDYVDDFIKYLHIRNFFCDERTQQVFMIYLLDSYLNICRKEILKDKRIGKDELTKNLMEEKLKICLNNNRNSDKCPEFASYSYNDFKSYASSAIKDYANSIIDIDDIELLMESFFYYMVAKFSQPFYTGLVFVGYGETEIYPSLYPINVSLGIDNHLKYYLDDDNVAQITEHGAGAIIIPFAQTDVTQTIIRGINPSFQDIIYNVIDKSIKSFSKDITNILDKNPATVSVSAAIKGLNLKNTINVASREIKDEMFNLYSKPLIDTVVLLDKEDMANMAESFISLTSLVRRMQPGEETVGGPVDVAVISKGDGFVWINRKHYFKPELNSSFFSNYFK</sequence>
<dbReference type="RefSeq" id="WP_289825762.1">
    <property type="nucleotide sequence ID" value="NZ_JAUEIE010000011.1"/>
</dbReference>
<comment type="caution">
    <text evidence="2">The sequence shown here is derived from an EMBL/GenBank/DDBJ whole genome shotgun (WGS) entry which is preliminary data.</text>
</comment>
<evidence type="ECO:0000313" key="3">
    <source>
        <dbReference type="Proteomes" id="UP001167831"/>
    </source>
</evidence>
<dbReference type="Proteomes" id="UP001167831">
    <property type="component" value="Unassembled WGS sequence"/>
</dbReference>
<dbReference type="SUPFAM" id="SSF56235">
    <property type="entry name" value="N-terminal nucleophile aminohydrolases (Ntn hydrolases)"/>
    <property type="match status" value="1"/>
</dbReference>
<name>A0AAW7JTS6_9BACT</name>
<evidence type="ECO:0000313" key="4">
    <source>
        <dbReference type="Proteomes" id="UP001168478"/>
    </source>
</evidence>
<proteinExistence type="predicted"/>
<dbReference type="AlphaFoldDB" id="A0AAW7JTS6"/>
<protein>
    <submittedName>
        <fullName evidence="2">Uncharacterized protein</fullName>
    </submittedName>
</protein>
<reference evidence="2" key="2">
    <citation type="submission" date="2023-08" db="EMBL/GenBank/DDBJ databases">
        <title>Identification and characterization of horizontal gene transfer across gut microbiota members of farm animals based on homology search.</title>
        <authorList>
            <person name="Schwarzerova J."/>
            <person name="Nykrynova M."/>
            <person name="Jureckova K."/>
            <person name="Cejkova D."/>
            <person name="Rychlik I."/>
        </authorList>
    </citation>
    <scope>NUCLEOTIDE SEQUENCE</scope>
    <source>
        <strain evidence="2">ET15</strain>
        <strain evidence="1">ET37</strain>
    </source>
</reference>
<dbReference type="EMBL" id="JAUEIF010000002">
    <property type="protein sequence ID" value="MDN0024717.1"/>
    <property type="molecule type" value="Genomic_DNA"/>
</dbReference>
<evidence type="ECO:0000313" key="2">
    <source>
        <dbReference type="EMBL" id="MDN0024717.1"/>
    </source>
</evidence>
<dbReference type="EMBL" id="JAUEIE010000011">
    <property type="protein sequence ID" value="MDN0023354.1"/>
    <property type="molecule type" value="Genomic_DNA"/>
</dbReference>